<keyword evidence="1" id="KW-0812">Transmembrane</keyword>
<dbReference type="EMBL" id="JADKMA010000137">
    <property type="protein sequence ID" value="MBO8194623.1"/>
    <property type="molecule type" value="Genomic_DNA"/>
</dbReference>
<proteinExistence type="predicted"/>
<sequence>MGDILSGGGDRPGLSERWDALPRRGRQLLVALVGCALLAGAAVSVLPAGPGKSRPAHTARHKVPYPVHSTRIGFVRILDVDARNRSFRIELRAVTKDPVLVRRISQEYQALTMKLDPAQAVMVRPERAEPVWVRARVTSCRDLPVRARLPFLDITLRNARASQDLSFILGDRYARALDRVFRTVCGPSSRR</sequence>
<evidence type="ECO:0000256" key="1">
    <source>
        <dbReference type="SAM" id="Phobius"/>
    </source>
</evidence>
<evidence type="ECO:0000313" key="3">
    <source>
        <dbReference type="Proteomes" id="UP001519064"/>
    </source>
</evidence>
<gene>
    <name evidence="2" type="ORF">ITI46_23640</name>
</gene>
<comment type="caution">
    <text evidence="2">The sequence shown here is derived from an EMBL/GenBank/DDBJ whole genome shotgun (WGS) entry which is preliminary data.</text>
</comment>
<organism evidence="2 3">
    <name type="scientific">Streptomyces oryzae</name>
    <dbReference type="NCBI Taxonomy" id="1434886"/>
    <lineage>
        <taxon>Bacteria</taxon>
        <taxon>Bacillati</taxon>
        <taxon>Actinomycetota</taxon>
        <taxon>Actinomycetes</taxon>
        <taxon>Kitasatosporales</taxon>
        <taxon>Streptomycetaceae</taxon>
        <taxon>Streptomyces</taxon>
    </lineage>
</organism>
<keyword evidence="3" id="KW-1185">Reference proteome</keyword>
<feature type="transmembrane region" description="Helical" evidence="1">
    <location>
        <begin position="28"/>
        <end position="48"/>
    </location>
</feature>
<name>A0ABS3XGT5_9ACTN</name>
<keyword evidence="1" id="KW-1133">Transmembrane helix</keyword>
<dbReference type="RefSeq" id="WP_209241721.1">
    <property type="nucleotide sequence ID" value="NZ_JADKMA010000137.1"/>
</dbReference>
<evidence type="ECO:0008006" key="4">
    <source>
        <dbReference type="Google" id="ProtNLM"/>
    </source>
</evidence>
<protein>
    <recommendedName>
        <fullName evidence="4">Late embryogenesis abundant protein LEA-2 subgroup domain-containing protein</fullName>
    </recommendedName>
</protein>
<evidence type="ECO:0000313" key="2">
    <source>
        <dbReference type="EMBL" id="MBO8194623.1"/>
    </source>
</evidence>
<reference evidence="2 3" key="1">
    <citation type="submission" date="2020-11" db="EMBL/GenBank/DDBJ databases">
        <title>Streptomyces spirodelae sp. nov., isolated from duckweed.</title>
        <authorList>
            <person name="Saimee Y."/>
            <person name="Duangmal K."/>
        </authorList>
    </citation>
    <scope>NUCLEOTIDE SEQUENCE [LARGE SCALE GENOMIC DNA]</scope>
    <source>
        <strain evidence="2 3">S16-07</strain>
    </source>
</reference>
<keyword evidence="1" id="KW-0472">Membrane</keyword>
<accession>A0ABS3XGT5</accession>
<dbReference type="Proteomes" id="UP001519064">
    <property type="component" value="Unassembled WGS sequence"/>
</dbReference>